<keyword evidence="2" id="KW-0805">Transcription regulation</keyword>
<dbReference type="RefSeq" id="XP_021855105.1">
    <property type="nucleotide sequence ID" value="XM_021999413.2"/>
</dbReference>
<keyword evidence="3" id="KW-0238">DNA-binding</keyword>
<dbReference type="GO" id="GO:0003677">
    <property type="term" value="F:DNA binding"/>
    <property type="evidence" value="ECO:0007669"/>
    <property type="project" value="UniProtKB-KW"/>
</dbReference>
<keyword evidence="5" id="KW-0539">Nucleus</keyword>
<dbReference type="AlphaFoldDB" id="A0A9R0K2F3"/>
<gene>
    <name evidence="9" type="primary">LOC110794434</name>
</gene>
<protein>
    <submittedName>
        <fullName evidence="9">B3 domain-containing protein At1g49475</fullName>
    </submittedName>
</protein>
<dbReference type="GeneID" id="110794434"/>
<feature type="compositionally biased region" description="Basic and acidic residues" evidence="6">
    <location>
        <begin position="145"/>
        <end position="155"/>
    </location>
</feature>
<dbReference type="Pfam" id="PF02362">
    <property type="entry name" value="B3"/>
    <property type="match status" value="1"/>
</dbReference>
<dbReference type="Proteomes" id="UP000813463">
    <property type="component" value="Chromosome 4"/>
</dbReference>
<dbReference type="InterPro" id="IPR015300">
    <property type="entry name" value="DNA-bd_pseudobarrel_sf"/>
</dbReference>
<evidence type="ECO:0000256" key="1">
    <source>
        <dbReference type="ARBA" id="ARBA00004123"/>
    </source>
</evidence>
<evidence type="ECO:0000313" key="9">
    <source>
        <dbReference type="RefSeq" id="XP_021855105.1"/>
    </source>
</evidence>
<evidence type="ECO:0000313" key="8">
    <source>
        <dbReference type="Proteomes" id="UP000813463"/>
    </source>
</evidence>
<proteinExistence type="predicted"/>
<evidence type="ECO:0000256" key="4">
    <source>
        <dbReference type="ARBA" id="ARBA00023163"/>
    </source>
</evidence>
<evidence type="ECO:0000256" key="2">
    <source>
        <dbReference type="ARBA" id="ARBA00023015"/>
    </source>
</evidence>
<dbReference type="KEGG" id="soe:110794434"/>
<feature type="domain" description="TF-B3" evidence="7">
    <location>
        <begin position="187"/>
        <end position="285"/>
    </location>
</feature>
<dbReference type="SMART" id="SM01019">
    <property type="entry name" value="B3"/>
    <property type="match status" value="2"/>
</dbReference>
<organism evidence="8 9">
    <name type="scientific">Spinacia oleracea</name>
    <name type="common">Spinach</name>
    <dbReference type="NCBI Taxonomy" id="3562"/>
    <lineage>
        <taxon>Eukaryota</taxon>
        <taxon>Viridiplantae</taxon>
        <taxon>Streptophyta</taxon>
        <taxon>Embryophyta</taxon>
        <taxon>Tracheophyta</taxon>
        <taxon>Spermatophyta</taxon>
        <taxon>Magnoliopsida</taxon>
        <taxon>eudicotyledons</taxon>
        <taxon>Gunneridae</taxon>
        <taxon>Pentapetalae</taxon>
        <taxon>Caryophyllales</taxon>
        <taxon>Chenopodiaceae</taxon>
        <taxon>Chenopodioideae</taxon>
        <taxon>Anserineae</taxon>
        <taxon>Spinacia</taxon>
    </lineage>
</organism>
<dbReference type="InterPro" id="IPR003340">
    <property type="entry name" value="B3_DNA-bd"/>
</dbReference>
<evidence type="ECO:0000256" key="3">
    <source>
        <dbReference type="ARBA" id="ARBA00023125"/>
    </source>
</evidence>
<dbReference type="GO" id="GO:0005634">
    <property type="term" value="C:nucleus"/>
    <property type="evidence" value="ECO:0007669"/>
    <property type="project" value="UniProtKB-SubCell"/>
</dbReference>
<reference evidence="8" key="1">
    <citation type="journal article" date="2021" name="Nat. Commun.">
        <title>Genomic analyses provide insights into spinach domestication and the genetic basis of agronomic traits.</title>
        <authorList>
            <person name="Cai X."/>
            <person name="Sun X."/>
            <person name="Xu C."/>
            <person name="Sun H."/>
            <person name="Wang X."/>
            <person name="Ge C."/>
            <person name="Zhang Z."/>
            <person name="Wang Q."/>
            <person name="Fei Z."/>
            <person name="Jiao C."/>
            <person name="Wang Q."/>
        </authorList>
    </citation>
    <scope>NUCLEOTIDE SEQUENCE [LARGE SCALE GENOMIC DNA]</scope>
    <source>
        <strain evidence="8">cv. Varoflay</strain>
    </source>
</reference>
<reference evidence="9" key="2">
    <citation type="submission" date="2025-08" db="UniProtKB">
        <authorList>
            <consortium name="RefSeq"/>
        </authorList>
    </citation>
    <scope>IDENTIFICATION</scope>
    <source>
        <tissue evidence="9">Leaf</tissue>
    </source>
</reference>
<evidence type="ECO:0000256" key="6">
    <source>
        <dbReference type="SAM" id="MobiDB-lite"/>
    </source>
</evidence>
<dbReference type="Gene3D" id="2.40.330.10">
    <property type="entry name" value="DNA-binding pseudobarrel domain"/>
    <property type="match status" value="2"/>
</dbReference>
<feature type="domain" description="TF-B3" evidence="7">
    <location>
        <begin position="29"/>
        <end position="122"/>
    </location>
</feature>
<dbReference type="InterPro" id="IPR050655">
    <property type="entry name" value="Plant_B3_domain"/>
</dbReference>
<sequence>MVEEKKKRRREEEGKPNDELKFKINPNKFFKLILPHILEQNSSLRIPETFAKKFTPQIRTFATLATRTGLPFKIVVERIENGLYFTERWAKFMEYNHIKYGYFLEFAYEGNSHFKVYIFDLSCTEIEYPVVELDQHANQKVPRNRNRDGKSKENQEAVEEEEEAEKDKHKDGVVLESNRHNINPSFSIVVRNCSLLRGGAYLHIPTNFTKEHMEGGHLFKYVMLEGDDGRDWCIDCYFCHGVGLRLNGPRWRKFVLRYDWEEGDTYTFELVDKKQDYATFKVSKM</sequence>
<dbReference type="CDD" id="cd10017">
    <property type="entry name" value="B3_DNA"/>
    <property type="match status" value="2"/>
</dbReference>
<keyword evidence="4" id="KW-0804">Transcription</keyword>
<feature type="region of interest" description="Disordered" evidence="6">
    <location>
        <begin position="139"/>
        <end position="173"/>
    </location>
</feature>
<dbReference type="PROSITE" id="PS50863">
    <property type="entry name" value="B3"/>
    <property type="match status" value="2"/>
</dbReference>
<name>A0A9R0K2F3_SPIOL</name>
<dbReference type="OrthoDB" id="1429584at2759"/>
<dbReference type="PANTHER" id="PTHR31920:SF37">
    <property type="entry name" value="B3 DOMAIN-CONTAINING TRANSCRIPTION FACTOR VRN1"/>
    <property type="match status" value="1"/>
</dbReference>
<dbReference type="SUPFAM" id="SSF101936">
    <property type="entry name" value="DNA-binding pseudobarrel domain"/>
    <property type="match status" value="2"/>
</dbReference>
<evidence type="ECO:0000259" key="7">
    <source>
        <dbReference type="PROSITE" id="PS50863"/>
    </source>
</evidence>
<keyword evidence="8" id="KW-1185">Reference proteome</keyword>
<comment type="subcellular location">
    <subcellularLocation>
        <location evidence="1">Nucleus</location>
    </subcellularLocation>
</comment>
<dbReference type="PANTHER" id="PTHR31920">
    <property type="entry name" value="B3 DOMAIN-CONTAINING"/>
    <property type="match status" value="1"/>
</dbReference>
<evidence type="ECO:0000256" key="5">
    <source>
        <dbReference type="ARBA" id="ARBA00023242"/>
    </source>
</evidence>
<accession>A0A9R0K2F3</accession>